<dbReference type="AlphaFoldDB" id="A0A0F9K8C2"/>
<proteinExistence type="predicted"/>
<accession>A0A0F9K8C2</accession>
<dbReference type="EMBL" id="LAZR01008526">
    <property type="protein sequence ID" value="KKM78208.1"/>
    <property type="molecule type" value="Genomic_DNA"/>
</dbReference>
<protein>
    <submittedName>
        <fullName evidence="1">Uncharacterized protein</fullName>
    </submittedName>
</protein>
<name>A0A0F9K8C2_9ZZZZ</name>
<reference evidence="1" key="1">
    <citation type="journal article" date="2015" name="Nature">
        <title>Complex archaea that bridge the gap between prokaryotes and eukaryotes.</title>
        <authorList>
            <person name="Spang A."/>
            <person name="Saw J.H."/>
            <person name="Jorgensen S.L."/>
            <person name="Zaremba-Niedzwiedzka K."/>
            <person name="Martijn J."/>
            <person name="Lind A.E."/>
            <person name="van Eijk R."/>
            <person name="Schleper C."/>
            <person name="Guy L."/>
            <person name="Ettema T.J."/>
        </authorList>
    </citation>
    <scope>NUCLEOTIDE SEQUENCE</scope>
</reference>
<sequence>MDTHTSYLGEAGIIHYEDFDQFPEKNTQFHRLET</sequence>
<organism evidence="1">
    <name type="scientific">marine sediment metagenome</name>
    <dbReference type="NCBI Taxonomy" id="412755"/>
    <lineage>
        <taxon>unclassified sequences</taxon>
        <taxon>metagenomes</taxon>
        <taxon>ecological metagenomes</taxon>
    </lineage>
</organism>
<gene>
    <name evidence="1" type="ORF">LCGC14_1362270</name>
</gene>
<evidence type="ECO:0000313" key="1">
    <source>
        <dbReference type="EMBL" id="KKM78208.1"/>
    </source>
</evidence>
<comment type="caution">
    <text evidence="1">The sequence shown here is derived from an EMBL/GenBank/DDBJ whole genome shotgun (WGS) entry which is preliminary data.</text>
</comment>